<evidence type="ECO:0000256" key="4">
    <source>
        <dbReference type="ARBA" id="ARBA00022475"/>
    </source>
</evidence>
<evidence type="ECO:0000256" key="2">
    <source>
        <dbReference type="ARBA" id="ARBA00005513"/>
    </source>
</evidence>
<proteinExistence type="inferred from homology"/>
<feature type="coiled-coil region" evidence="17">
    <location>
        <begin position="94"/>
        <end position="135"/>
    </location>
</feature>
<keyword evidence="9 15" id="KW-0406">Ion transport</keyword>
<keyword evidence="6 15" id="KW-0812">Transmembrane</keyword>
<evidence type="ECO:0000256" key="18">
    <source>
        <dbReference type="SAM" id="MobiDB-lite"/>
    </source>
</evidence>
<keyword evidence="20" id="KW-1185">Reference proteome</keyword>
<evidence type="ECO:0000256" key="7">
    <source>
        <dbReference type="ARBA" id="ARBA00022781"/>
    </source>
</evidence>
<evidence type="ECO:0000256" key="5">
    <source>
        <dbReference type="ARBA" id="ARBA00022547"/>
    </source>
</evidence>
<dbReference type="CDD" id="cd06503">
    <property type="entry name" value="ATP-synt_Fo_b"/>
    <property type="match status" value="1"/>
</dbReference>
<protein>
    <recommendedName>
        <fullName evidence="15">ATP synthase subunit b</fullName>
    </recommendedName>
    <alternativeName>
        <fullName evidence="15">ATP synthase F(0) sector subunit b</fullName>
    </alternativeName>
    <alternativeName>
        <fullName evidence="15">ATPase subunit I</fullName>
    </alternativeName>
    <alternativeName>
        <fullName evidence="15">F-type ATPase subunit b</fullName>
        <shortName evidence="15">F-ATPase subunit b</shortName>
    </alternativeName>
</protein>
<comment type="function">
    <text evidence="13">Component of the F(0) channel, it forms part of the peripheral stalk, linking F(1) to F(0). The b'-subunit is a diverged and duplicated form of b found in plants and photosynthetic bacteria.</text>
</comment>
<dbReference type="NCBIfam" id="NF006612">
    <property type="entry name" value="PRK09174.1"/>
    <property type="match status" value="1"/>
</dbReference>
<dbReference type="Proteomes" id="UP000095463">
    <property type="component" value="Unassembled WGS sequence"/>
</dbReference>
<evidence type="ECO:0000256" key="6">
    <source>
        <dbReference type="ARBA" id="ARBA00022692"/>
    </source>
</evidence>
<evidence type="ECO:0000256" key="3">
    <source>
        <dbReference type="ARBA" id="ARBA00022448"/>
    </source>
</evidence>
<keyword evidence="3 15" id="KW-0813">Transport</keyword>
<dbReference type="GO" id="GO:0045259">
    <property type="term" value="C:proton-transporting ATP synthase complex"/>
    <property type="evidence" value="ECO:0007669"/>
    <property type="project" value="UniProtKB-KW"/>
</dbReference>
<evidence type="ECO:0000256" key="9">
    <source>
        <dbReference type="ARBA" id="ARBA00023065"/>
    </source>
</evidence>
<keyword evidence="7 15" id="KW-0375">Hydrogen ion transport</keyword>
<dbReference type="InterPro" id="IPR002146">
    <property type="entry name" value="ATP_synth_b/b'su_bac/chlpt"/>
</dbReference>
<name>A0A1E5XNU5_9HYPH</name>
<evidence type="ECO:0000313" key="19">
    <source>
        <dbReference type="EMBL" id="OEO30239.1"/>
    </source>
</evidence>
<dbReference type="GO" id="GO:0046933">
    <property type="term" value="F:proton-transporting ATP synthase activity, rotational mechanism"/>
    <property type="evidence" value="ECO:0007669"/>
    <property type="project" value="UniProtKB-UniRule"/>
</dbReference>
<comment type="similarity">
    <text evidence="2 15 16">Belongs to the ATPase B chain family.</text>
</comment>
<keyword evidence="8 15" id="KW-1133">Transmembrane helix</keyword>
<dbReference type="AlphaFoldDB" id="A0A1E5XNU5"/>
<evidence type="ECO:0000256" key="1">
    <source>
        <dbReference type="ARBA" id="ARBA00004377"/>
    </source>
</evidence>
<keyword evidence="17" id="KW-0175">Coiled coil</keyword>
<evidence type="ECO:0000256" key="13">
    <source>
        <dbReference type="ARBA" id="ARBA00025614"/>
    </source>
</evidence>
<comment type="subcellular location">
    <subcellularLocation>
        <location evidence="1">Cell inner membrane</location>
        <topology evidence="1">Single-pass membrane protein</topology>
    </subcellularLocation>
    <subcellularLocation>
        <location evidence="15">Cell membrane</location>
        <topology evidence="15">Single-pass membrane protein</topology>
    </subcellularLocation>
</comment>
<evidence type="ECO:0000256" key="16">
    <source>
        <dbReference type="RuleBase" id="RU003848"/>
    </source>
</evidence>
<comment type="subunit">
    <text evidence="14 15">F-type ATPases have 2 components, F(1) - the catalytic core - and F(0) - the membrane proton channel. F(1) has five subunits: alpha(3), beta(3), gamma(1), delta(1), epsilon(1). F(0) has three main subunits: a(1), b(2) and c(10-14). The alpha and beta chains form an alternating ring which encloses part of the gamma chain. F(1) is attached to F(0) by a central stalk formed by the gamma and epsilon chains, while a peripheral stalk is formed by the delta and b chains.</text>
</comment>
<dbReference type="HAMAP" id="MF_01398">
    <property type="entry name" value="ATP_synth_b_bprime"/>
    <property type="match status" value="1"/>
</dbReference>
<gene>
    <name evidence="15" type="primary">atpF</name>
    <name evidence="19" type="ORF">VW23_022395</name>
</gene>
<comment type="caution">
    <text evidence="19">The sequence shown here is derived from an EMBL/GenBank/DDBJ whole genome shotgun (WGS) entry which is preliminary data.</text>
</comment>
<keyword evidence="10 15" id="KW-0472">Membrane</keyword>
<evidence type="ECO:0000256" key="15">
    <source>
        <dbReference type="HAMAP-Rule" id="MF_01398"/>
    </source>
</evidence>
<feature type="compositionally biased region" description="Basic and acidic residues" evidence="18">
    <location>
        <begin position="20"/>
        <end position="49"/>
    </location>
</feature>
<dbReference type="EMBL" id="LAJE02000222">
    <property type="protein sequence ID" value="OEO30239.1"/>
    <property type="molecule type" value="Genomic_DNA"/>
</dbReference>
<keyword evidence="5 15" id="KW-0138">CF(0)</keyword>
<evidence type="ECO:0000256" key="17">
    <source>
        <dbReference type="SAM" id="Coils"/>
    </source>
</evidence>
<feature type="transmembrane region" description="Helical" evidence="15">
    <location>
        <begin position="64"/>
        <end position="83"/>
    </location>
</feature>
<dbReference type="Pfam" id="PF00430">
    <property type="entry name" value="ATP-synt_B"/>
    <property type="match status" value="1"/>
</dbReference>
<sequence length="211" mass="22020">MVAQAESGDALQQGEVVAPAEEHAAEGEHAAPADAHGATDTHASTEAHSEVFPPFDPASFGGQLLWLAITFAALYFLMSRVALPRIGSILETRRTRIEGDLKEAERLRQETEKAAAAYEAALAEARKNAHGIAEETRAGIKADIDGRRADVEATLAKRVSEAEARIQADKDAALANVGSIAAETAQALVAKISGTVTAAEARAAVAAVSKE</sequence>
<feature type="region of interest" description="Disordered" evidence="18">
    <location>
        <begin position="1"/>
        <end position="50"/>
    </location>
</feature>
<keyword evidence="11 15" id="KW-0066">ATP synthesis</keyword>
<reference evidence="19 20" key="1">
    <citation type="journal article" date="2015" name="Genome Announc.">
        <title>Genome Assemblies of Three Soil-Associated Devosia species: D. insulae, D. limi, and D. soli.</title>
        <authorList>
            <person name="Hassan Y.I."/>
            <person name="Lepp D."/>
            <person name="Zhou T."/>
        </authorList>
    </citation>
    <scope>NUCLEOTIDE SEQUENCE [LARGE SCALE GENOMIC DNA]</scope>
    <source>
        <strain evidence="19 20">DS-56</strain>
    </source>
</reference>
<accession>A0A1E5XNU5</accession>
<dbReference type="PANTHER" id="PTHR33445:SF1">
    <property type="entry name" value="ATP SYNTHASE SUBUNIT B"/>
    <property type="match status" value="1"/>
</dbReference>
<organism evidence="19 20">
    <name type="scientific">Devosia insulae DS-56</name>
    <dbReference type="NCBI Taxonomy" id="1116389"/>
    <lineage>
        <taxon>Bacteria</taxon>
        <taxon>Pseudomonadati</taxon>
        <taxon>Pseudomonadota</taxon>
        <taxon>Alphaproteobacteria</taxon>
        <taxon>Hyphomicrobiales</taxon>
        <taxon>Devosiaceae</taxon>
        <taxon>Devosia</taxon>
    </lineage>
</organism>
<dbReference type="PANTHER" id="PTHR33445">
    <property type="entry name" value="ATP SYNTHASE SUBUNIT B', CHLOROPLASTIC"/>
    <property type="match status" value="1"/>
</dbReference>
<keyword evidence="4 15" id="KW-1003">Cell membrane</keyword>
<evidence type="ECO:0000256" key="12">
    <source>
        <dbReference type="ARBA" id="ARBA00025198"/>
    </source>
</evidence>
<evidence type="ECO:0000256" key="8">
    <source>
        <dbReference type="ARBA" id="ARBA00022989"/>
    </source>
</evidence>
<evidence type="ECO:0000256" key="11">
    <source>
        <dbReference type="ARBA" id="ARBA00023310"/>
    </source>
</evidence>
<dbReference type="GO" id="GO:0005886">
    <property type="term" value="C:plasma membrane"/>
    <property type="evidence" value="ECO:0007669"/>
    <property type="project" value="UniProtKB-SubCell"/>
</dbReference>
<evidence type="ECO:0000256" key="14">
    <source>
        <dbReference type="ARBA" id="ARBA00025830"/>
    </source>
</evidence>
<evidence type="ECO:0000313" key="20">
    <source>
        <dbReference type="Proteomes" id="UP000095463"/>
    </source>
</evidence>
<evidence type="ECO:0000256" key="10">
    <source>
        <dbReference type="ARBA" id="ARBA00023136"/>
    </source>
</evidence>
<dbReference type="GO" id="GO:0046961">
    <property type="term" value="F:proton-transporting ATPase activity, rotational mechanism"/>
    <property type="evidence" value="ECO:0007669"/>
    <property type="project" value="TreeGrafter"/>
</dbReference>
<comment type="function">
    <text evidence="12 15">F(1)F(0) ATP synthase produces ATP from ADP in the presence of a proton or sodium gradient. F-type ATPases consist of two structural domains, F(1) containing the extramembraneous catalytic core and F(0) containing the membrane proton channel, linked together by a central stalk and a peripheral stalk. During catalysis, ATP synthesis in the catalytic domain of F(1) is coupled via a rotary mechanism of the central stalk subunits to proton translocation.</text>
</comment>
<dbReference type="InterPro" id="IPR050059">
    <property type="entry name" value="ATP_synthase_B_chain"/>
</dbReference>